<dbReference type="SUPFAM" id="SSF53178">
    <property type="entry name" value="Peptidyl-tRNA hydrolase-like"/>
    <property type="match status" value="1"/>
</dbReference>
<dbReference type="PANTHER" id="PTHR17224">
    <property type="entry name" value="PEPTIDYL-TRNA HYDROLASE"/>
    <property type="match status" value="1"/>
</dbReference>
<evidence type="ECO:0000256" key="3">
    <source>
        <dbReference type="ARBA" id="ARBA00022884"/>
    </source>
</evidence>
<protein>
    <submittedName>
        <fullName evidence="4">Aminoacyl-tRNA hydrolase</fullName>
    </submittedName>
</protein>
<evidence type="ECO:0000256" key="1">
    <source>
        <dbReference type="ARBA" id="ARBA00022555"/>
    </source>
</evidence>
<evidence type="ECO:0000256" key="2">
    <source>
        <dbReference type="ARBA" id="ARBA00022801"/>
    </source>
</evidence>
<evidence type="ECO:0000313" key="5">
    <source>
        <dbReference type="Proteomes" id="UP000233325"/>
    </source>
</evidence>
<dbReference type="InterPro" id="IPR036416">
    <property type="entry name" value="Pept_tRNA_hydro_sf"/>
</dbReference>
<dbReference type="GO" id="GO:0000049">
    <property type="term" value="F:tRNA binding"/>
    <property type="evidence" value="ECO:0007669"/>
    <property type="project" value="UniProtKB-KW"/>
</dbReference>
<dbReference type="PANTHER" id="PTHR17224:SF1">
    <property type="entry name" value="PEPTIDYL-TRNA HYDROLASE"/>
    <property type="match status" value="1"/>
</dbReference>
<dbReference type="Proteomes" id="UP000233325">
    <property type="component" value="Unassembled WGS sequence"/>
</dbReference>
<dbReference type="CDD" id="cd00462">
    <property type="entry name" value="PTH"/>
    <property type="match status" value="1"/>
</dbReference>
<evidence type="ECO:0000313" key="4">
    <source>
        <dbReference type="EMBL" id="PKM88364.1"/>
    </source>
</evidence>
<keyword evidence="2 4" id="KW-0378">Hydrolase</keyword>
<name>A0A2N2E0V2_9BACT</name>
<dbReference type="EMBL" id="PHAH01000019">
    <property type="protein sequence ID" value="PKM88364.1"/>
    <property type="molecule type" value="Genomic_DNA"/>
</dbReference>
<sequence length="184" mass="21165">MQIIIGLGNPGDNYARSRHNAAWIALDLLIGEENWRFEKRFNAFVKEAEGRLFVKPQTFMNNSGESAFKVLKYYHLLATRFPSIIKRDQELNDTLFVIHDDLDLELGTWKISDDSRSGGNKGVQSIINRLKTQKFTRLRLGIKTPLLRNPIPPEKFVLQRFEKEELAALEGAAIRGYETLKKSM</sequence>
<reference evidence="4 5" key="1">
    <citation type="journal article" date="2017" name="ISME J.">
        <title>Potential for microbial H2 and metal transformations associated with novel bacteria and archaea in deep terrestrial subsurface sediments.</title>
        <authorList>
            <person name="Hernsdorf A.W."/>
            <person name="Amano Y."/>
            <person name="Miyakawa K."/>
            <person name="Ise K."/>
            <person name="Suzuki Y."/>
            <person name="Anantharaman K."/>
            <person name="Probst A."/>
            <person name="Burstein D."/>
            <person name="Thomas B.C."/>
            <person name="Banfield J.F."/>
        </authorList>
    </citation>
    <scope>NUCLEOTIDE SEQUENCE [LARGE SCALE GENOMIC DNA]</scope>
    <source>
        <strain evidence="4">HGW-Falkowbacteria-2</strain>
    </source>
</reference>
<keyword evidence="3" id="KW-0694">RNA-binding</keyword>
<proteinExistence type="predicted"/>
<comment type="caution">
    <text evidence="4">The sequence shown here is derived from an EMBL/GenBank/DDBJ whole genome shotgun (WGS) entry which is preliminary data.</text>
</comment>
<dbReference type="AlphaFoldDB" id="A0A2N2E0V2"/>
<organism evidence="4 5">
    <name type="scientific">Candidatus Falkowbacteria bacterium HGW-Falkowbacteria-2</name>
    <dbReference type="NCBI Taxonomy" id="2013769"/>
    <lineage>
        <taxon>Bacteria</taxon>
        <taxon>Candidatus Falkowiibacteriota</taxon>
    </lineage>
</organism>
<dbReference type="InterPro" id="IPR001328">
    <property type="entry name" value="Pept_tRNA_hydro"/>
</dbReference>
<dbReference type="GO" id="GO:0004045">
    <property type="term" value="F:peptidyl-tRNA hydrolase activity"/>
    <property type="evidence" value="ECO:0007669"/>
    <property type="project" value="InterPro"/>
</dbReference>
<dbReference type="Pfam" id="PF01195">
    <property type="entry name" value="Pept_tRNA_hydro"/>
    <property type="match status" value="1"/>
</dbReference>
<gene>
    <name evidence="4" type="ORF">CVU83_01875</name>
</gene>
<accession>A0A2N2E0V2</accession>
<dbReference type="Gene3D" id="3.40.50.1470">
    <property type="entry name" value="Peptidyl-tRNA hydrolase"/>
    <property type="match status" value="1"/>
</dbReference>
<dbReference type="NCBIfam" id="TIGR00447">
    <property type="entry name" value="pth"/>
    <property type="match status" value="1"/>
</dbReference>
<keyword evidence="1" id="KW-0820">tRNA-binding</keyword>